<evidence type="ECO:0000256" key="4">
    <source>
        <dbReference type="ARBA" id="ARBA00022475"/>
    </source>
</evidence>
<comment type="caution">
    <text evidence="11">The sequence shown here is derived from an EMBL/GenBank/DDBJ whole genome shotgun (WGS) entry which is preliminary data.</text>
</comment>
<dbReference type="AlphaFoldDB" id="A0A7W7GMG0"/>
<dbReference type="GO" id="GO:0005304">
    <property type="term" value="F:L-valine transmembrane transporter activity"/>
    <property type="evidence" value="ECO:0007669"/>
    <property type="project" value="TreeGrafter"/>
</dbReference>
<feature type="transmembrane region" description="Helical" evidence="10">
    <location>
        <begin position="421"/>
        <end position="440"/>
    </location>
</feature>
<name>A0A7W7GMG0_9MICC</name>
<feature type="transmembrane region" description="Helical" evidence="10">
    <location>
        <begin position="12"/>
        <end position="33"/>
    </location>
</feature>
<evidence type="ECO:0000256" key="8">
    <source>
        <dbReference type="ARBA" id="ARBA00023136"/>
    </source>
</evidence>
<evidence type="ECO:0000256" key="7">
    <source>
        <dbReference type="ARBA" id="ARBA00022989"/>
    </source>
</evidence>
<feature type="transmembrane region" description="Helical" evidence="10">
    <location>
        <begin position="342"/>
        <end position="364"/>
    </location>
</feature>
<feature type="transmembrane region" description="Helical" evidence="10">
    <location>
        <begin position="376"/>
        <end position="397"/>
    </location>
</feature>
<comment type="subcellular location">
    <subcellularLocation>
        <location evidence="1">Cell membrane</location>
        <topology evidence="1">Multi-pass membrane protein</topology>
    </subcellularLocation>
</comment>
<dbReference type="NCBIfam" id="TIGR00796">
    <property type="entry name" value="livcs"/>
    <property type="match status" value="1"/>
</dbReference>
<dbReference type="Pfam" id="PF05525">
    <property type="entry name" value="Branch_AA_trans"/>
    <property type="match status" value="1"/>
</dbReference>
<evidence type="ECO:0000256" key="6">
    <source>
        <dbReference type="ARBA" id="ARBA00022970"/>
    </source>
</evidence>
<gene>
    <name evidence="11" type="ORF">HDA30_000307</name>
</gene>
<dbReference type="GO" id="GO:0015820">
    <property type="term" value="P:L-leucine transport"/>
    <property type="evidence" value="ECO:0007669"/>
    <property type="project" value="TreeGrafter"/>
</dbReference>
<feature type="transmembrane region" description="Helical" evidence="10">
    <location>
        <begin position="151"/>
        <end position="170"/>
    </location>
</feature>
<evidence type="ECO:0000256" key="9">
    <source>
        <dbReference type="SAM" id="MobiDB-lite"/>
    </source>
</evidence>
<proteinExistence type="inferred from homology"/>
<evidence type="ECO:0000256" key="3">
    <source>
        <dbReference type="ARBA" id="ARBA00022448"/>
    </source>
</evidence>
<dbReference type="Proteomes" id="UP000540191">
    <property type="component" value="Unassembled WGS sequence"/>
</dbReference>
<keyword evidence="5 10" id="KW-0812">Transmembrane</keyword>
<dbReference type="GO" id="GO:0015818">
    <property type="term" value="P:isoleucine transport"/>
    <property type="evidence" value="ECO:0007669"/>
    <property type="project" value="TreeGrafter"/>
</dbReference>
<keyword evidence="7 10" id="KW-1133">Transmembrane helix</keyword>
<dbReference type="PANTHER" id="PTHR30588">
    <property type="entry name" value="BRANCHED-CHAIN AMINO ACID TRANSPORT SYSTEM 2 CARRIER PROTEIN"/>
    <property type="match status" value="1"/>
</dbReference>
<comment type="similarity">
    <text evidence="2">Belongs to the branched chain amino acid transporter family.</text>
</comment>
<keyword evidence="8 10" id="KW-0472">Membrane</keyword>
<keyword evidence="3" id="KW-0813">Transport</keyword>
<feature type="transmembrane region" description="Helical" evidence="10">
    <location>
        <begin position="317"/>
        <end position="336"/>
    </location>
</feature>
<feature type="transmembrane region" description="Helical" evidence="10">
    <location>
        <begin position="202"/>
        <end position="221"/>
    </location>
</feature>
<evidence type="ECO:0000256" key="10">
    <source>
        <dbReference type="SAM" id="Phobius"/>
    </source>
</evidence>
<dbReference type="GO" id="GO:0005886">
    <property type="term" value="C:plasma membrane"/>
    <property type="evidence" value="ECO:0007669"/>
    <property type="project" value="UniProtKB-SubCell"/>
</dbReference>
<sequence length="467" mass="48209">MPVRLRPGQTLLLASLIFGLFFGAGNLIFPAGLGRDAGASVVPAALGFLATAVGLPVLGIVASAVTGSRSVRDMTAPLSPVFAAVFTCLLYLTIGPLFATPRTATVSYEIGVAPLVGDGGPWLTVFTVVFFAVAAVAAFRPGRLMDWVGRYLTPVFLVLLGALFVGALVSPMSTGALPAPGEAYASGAAGRGLLDGYNTMDALASLAFAVVIVDAAGRLGVEGPQRMAVELGKAGAVGGLGMAAVYAALAYMGATSHGALPDAEGGGDVLAGASSHYFGTVGAYLIAAIVLVACLKTCIGLTVACAEVFSEMFAGSYRLWASVFLAVSFALANLGLEAIIEWSIPVLMFLYPIAIVVMLIGLAWRWTRRRLTVARCAVAFTAAAAFFDLLAALPPVLAETAPVQALTGAAATVLPWYEVGFGWIVPAVIGVLVGLVWTAVRGADRDETRRDEMRRDETERRGDVTTG</sequence>
<organism evidence="11 12">
    <name type="scientific">Micrococcus cohnii</name>
    <dbReference type="NCBI Taxonomy" id="993416"/>
    <lineage>
        <taxon>Bacteria</taxon>
        <taxon>Bacillati</taxon>
        <taxon>Actinomycetota</taxon>
        <taxon>Actinomycetes</taxon>
        <taxon>Micrococcales</taxon>
        <taxon>Micrococcaceae</taxon>
        <taxon>Micrococcus</taxon>
    </lineage>
</organism>
<protein>
    <submittedName>
        <fullName evidence="11">LIVCS family branched-chain amino acid:cation transporter</fullName>
    </submittedName>
</protein>
<feature type="transmembrane region" description="Helical" evidence="10">
    <location>
        <begin position="45"/>
        <end position="66"/>
    </location>
</feature>
<dbReference type="RefSeq" id="WP_184240903.1">
    <property type="nucleotide sequence ID" value="NZ_JACHNA010000001.1"/>
</dbReference>
<keyword evidence="12" id="KW-1185">Reference proteome</keyword>
<feature type="transmembrane region" description="Helical" evidence="10">
    <location>
        <begin position="78"/>
        <end position="99"/>
    </location>
</feature>
<evidence type="ECO:0000256" key="1">
    <source>
        <dbReference type="ARBA" id="ARBA00004651"/>
    </source>
</evidence>
<keyword evidence="4" id="KW-1003">Cell membrane</keyword>
<keyword evidence="6" id="KW-0029">Amino-acid transport</keyword>
<accession>A0A7W7GMG0</accession>
<feature type="transmembrane region" description="Helical" evidence="10">
    <location>
        <begin position="283"/>
        <end position="305"/>
    </location>
</feature>
<dbReference type="GO" id="GO:0015188">
    <property type="term" value="F:L-isoleucine transmembrane transporter activity"/>
    <property type="evidence" value="ECO:0007669"/>
    <property type="project" value="TreeGrafter"/>
</dbReference>
<evidence type="ECO:0000313" key="11">
    <source>
        <dbReference type="EMBL" id="MBB4734799.1"/>
    </source>
</evidence>
<dbReference type="PANTHER" id="PTHR30588:SF0">
    <property type="entry name" value="BRANCHED-CHAIN AMINO ACID PERMEASE BRNQ"/>
    <property type="match status" value="1"/>
</dbReference>
<reference evidence="11 12" key="1">
    <citation type="submission" date="2020-08" db="EMBL/GenBank/DDBJ databases">
        <title>Sequencing the genomes of 1000 actinobacteria strains.</title>
        <authorList>
            <person name="Klenk H.-P."/>
        </authorList>
    </citation>
    <scope>NUCLEOTIDE SEQUENCE [LARGE SCALE GENOMIC DNA]</scope>
    <source>
        <strain evidence="11 12">DSM 23974</strain>
    </source>
</reference>
<dbReference type="InterPro" id="IPR004685">
    <property type="entry name" value="Brnchd-chn_aa_trnsp_Livcs"/>
</dbReference>
<feature type="transmembrane region" description="Helical" evidence="10">
    <location>
        <begin position="119"/>
        <end position="139"/>
    </location>
</feature>
<feature type="transmembrane region" description="Helical" evidence="10">
    <location>
        <begin position="233"/>
        <end position="254"/>
    </location>
</feature>
<feature type="region of interest" description="Disordered" evidence="9">
    <location>
        <begin position="447"/>
        <end position="467"/>
    </location>
</feature>
<evidence type="ECO:0000256" key="5">
    <source>
        <dbReference type="ARBA" id="ARBA00022692"/>
    </source>
</evidence>
<dbReference type="GO" id="GO:0015190">
    <property type="term" value="F:L-leucine transmembrane transporter activity"/>
    <property type="evidence" value="ECO:0007669"/>
    <property type="project" value="TreeGrafter"/>
</dbReference>
<evidence type="ECO:0000256" key="2">
    <source>
        <dbReference type="ARBA" id="ARBA00008540"/>
    </source>
</evidence>
<evidence type="ECO:0000313" key="12">
    <source>
        <dbReference type="Proteomes" id="UP000540191"/>
    </source>
</evidence>
<dbReference type="EMBL" id="JACHNA010000001">
    <property type="protein sequence ID" value="MBB4734799.1"/>
    <property type="molecule type" value="Genomic_DNA"/>
</dbReference>